<name>Q0RES5_FRAAA</name>
<protein>
    <recommendedName>
        <fullName evidence="3">DUF2867 domain-containing protein</fullName>
    </recommendedName>
</protein>
<dbReference type="Pfam" id="PF11066">
    <property type="entry name" value="DUF2867"/>
    <property type="match status" value="1"/>
</dbReference>
<dbReference type="AlphaFoldDB" id="Q0RES5"/>
<evidence type="ECO:0008006" key="3">
    <source>
        <dbReference type="Google" id="ProtNLM"/>
    </source>
</evidence>
<reference evidence="1 2" key="1">
    <citation type="journal article" date="2007" name="Genome Res.">
        <title>Genome characteristics of facultatively symbiotic Frankia sp. strains reflect host range and host plant biogeography.</title>
        <authorList>
            <person name="Normand P."/>
            <person name="Lapierre P."/>
            <person name="Tisa L.S."/>
            <person name="Gogarten J.P."/>
            <person name="Alloisio N."/>
            <person name="Bagnarol E."/>
            <person name="Bassi C.A."/>
            <person name="Berry A.M."/>
            <person name="Bickhart D.M."/>
            <person name="Choisne N."/>
            <person name="Couloux A."/>
            <person name="Cournoyer B."/>
            <person name="Cruveiller S."/>
            <person name="Daubin V."/>
            <person name="Demange N."/>
            <person name="Francino M.P."/>
            <person name="Goltsman E."/>
            <person name="Huang Y."/>
            <person name="Kopp O.R."/>
            <person name="Labarre L."/>
            <person name="Lapidus A."/>
            <person name="Lavire C."/>
            <person name="Marechal J."/>
            <person name="Martinez M."/>
            <person name="Mastronunzio J.E."/>
            <person name="Mullin B.C."/>
            <person name="Niemann J."/>
            <person name="Pujic P."/>
            <person name="Rawnsley T."/>
            <person name="Rouy Z."/>
            <person name="Schenowitz C."/>
            <person name="Sellstedt A."/>
            <person name="Tavares F."/>
            <person name="Tomkins J.P."/>
            <person name="Vallenet D."/>
            <person name="Valverde C."/>
            <person name="Wall L.G."/>
            <person name="Wang Y."/>
            <person name="Medigue C."/>
            <person name="Benson D.R."/>
        </authorList>
    </citation>
    <scope>NUCLEOTIDE SEQUENCE [LARGE SCALE GENOMIC DNA]</scope>
    <source>
        <strain evidence="2">DSM 45986 / CECT 9034 / ACN14a</strain>
    </source>
</reference>
<evidence type="ECO:0000313" key="1">
    <source>
        <dbReference type="EMBL" id="CAJ64031.1"/>
    </source>
</evidence>
<dbReference type="HOGENOM" id="CLU_116730_1_0_11"/>
<dbReference type="OrthoDB" id="7058586at2"/>
<dbReference type="RefSeq" id="WP_011606481.1">
    <property type="nucleotide sequence ID" value="NC_008278.1"/>
</dbReference>
<dbReference type="Proteomes" id="UP000000657">
    <property type="component" value="Chromosome"/>
</dbReference>
<accession>Q0RES5</accession>
<sequence>MSASADRFDRIDYRDTYSVALPEPMDAPAFCARILEAAPRWLEMLLSARDVVAGRLGFQTQERNYGRSVHLSVGGKFGPLVVRSIEADRVVCADSDPHLAFRAIFTTREGIAPRGSFTTEVQLNDTLGRAYFAVVKPFHRLIIPSLVSAPFPGKAVAE</sequence>
<keyword evidence="2" id="KW-1185">Reference proteome</keyword>
<dbReference type="EMBL" id="CT573213">
    <property type="protein sequence ID" value="CAJ64031.1"/>
    <property type="molecule type" value="Genomic_DNA"/>
</dbReference>
<evidence type="ECO:0000313" key="2">
    <source>
        <dbReference type="Proteomes" id="UP000000657"/>
    </source>
</evidence>
<dbReference type="InterPro" id="IPR021295">
    <property type="entry name" value="DUF2867"/>
</dbReference>
<dbReference type="KEGG" id="fal:FRAAL5398"/>
<organism evidence="1 2">
    <name type="scientific">Frankia alni (strain DSM 45986 / CECT 9034 / ACN14a)</name>
    <dbReference type="NCBI Taxonomy" id="326424"/>
    <lineage>
        <taxon>Bacteria</taxon>
        <taxon>Bacillati</taxon>
        <taxon>Actinomycetota</taxon>
        <taxon>Actinomycetes</taxon>
        <taxon>Frankiales</taxon>
        <taxon>Frankiaceae</taxon>
        <taxon>Frankia</taxon>
    </lineage>
</organism>
<gene>
    <name evidence="1" type="ordered locus">FRAAL5398</name>
</gene>
<proteinExistence type="predicted"/>